<keyword evidence="2" id="KW-1185">Reference proteome</keyword>
<dbReference type="EMBL" id="JANIGO010000002">
    <property type="protein sequence ID" value="MCQ8896465.1"/>
    <property type="molecule type" value="Genomic_DNA"/>
</dbReference>
<dbReference type="RefSeq" id="WP_256764244.1">
    <property type="nucleotide sequence ID" value="NZ_JANIGO010000002.1"/>
</dbReference>
<reference evidence="1 2" key="1">
    <citation type="submission" date="2022-07" db="EMBL/GenBank/DDBJ databases">
        <authorList>
            <person name="Xamxidin M."/>
            <person name="Wu M."/>
        </authorList>
    </citation>
    <scope>NUCLEOTIDE SEQUENCE [LARGE SCALE GENOMIC DNA]</scope>
    <source>
        <strain evidence="1 2">NBRC 111650</strain>
    </source>
</reference>
<sequence length="361" mass="40176">MSQTFQRLASDHMALHKGARDLDECNCHNTLAYDGKDRWVAEVPVLTCDCLWRIYQREAEHIVAPGGVLIADPVARNQRINAAYAALWLSDPRFEWAGLAAFASKQVGCGLLHAADNMNTLREGQHRATQAGRVLVQPSAQLGVAGVKGVLSAADVSVKYVYDTLALGNTTLFLDIYPLHMFYAKRGLAEMRKCIEVRKKIIANSRFPIQWPVESKLEFGKNFPEIIPAFEAIERGDTVESVRLLARHEQLNILQPTIYDDGIMVALLGTNQAFSSFAYVTGLSTSFEEKVQLTLANQCRPLSDGRSIEFSHSPLANLANFDERMPFVLRAARQFHSLLIGPGRQNVESAIREIAQGRPIR</sequence>
<comment type="caution">
    <text evidence="1">The sequence shown here is derived from an EMBL/GenBank/DDBJ whole genome shotgun (WGS) entry which is preliminary data.</text>
</comment>
<gene>
    <name evidence="1" type="ORF">NQT62_08475</name>
</gene>
<protein>
    <submittedName>
        <fullName evidence="1">Uncharacterized protein</fullName>
    </submittedName>
</protein>
<proteinExistence type="predicted"/>
<dbReference type="Pfam" id="PF10720">
    <property type="entry name" value="DUF2515"/>
    <property type="match status" value="1"/>
</dbReference>
<evidence type="ECO:0000313" key="2">
    <source>
        <dbReference type="Proteomes" id="UP001204142"/>
    </source>
</evidence>
<evidence type="ECO:0000313" key="1">
    <source>
        <dbReference type="EMBL" id="MCQ8896465.1"/>
    </source>
</evidence>
<dbReference type="InterPro" id="IPR019658">
    <property type="entry name" value="DUF2515"/>
</dbReference>
<name>A0ABT1WG58_9BURK</name>
<accession>A0ABT1WG58</accession>
<organism evidence="1 2">
    <name type="scientific">Limnobacter humi</name>
    <dbReference type="NCBI Taxonomy" id="1778671"/>
    <lineage>
        <taxon>Bacteria</taxon>
        <taxon>Pseudomonadati</taxon>
        <taxon>Pseudomonadota</taxon>
        <taxon>Betaproteobacteria</taxon>
        <taxon>Burkholderiales</taxon>
        <taxon>Burkholderiaceae</taxon>
        <taxon>Limnobacter</taxon>
    </lineage>
</organism>
<dbReference type="Proteomes" id="UP001204142">
    <property type="component" value="Unassembled WGS sequence"/>
</dbReference>